<evidence type="ECO:0000313" key="3">
    <source>
        <dbReference type="EMBL" id="MDJ1497238.1"/>
    </source>
</evidence>
<name>A0ABT7CTZ3_9BACT</name>
<protein>
    <submittedName>
        <fullName evidence="3">DNA/RNA non-specific endonuclease</fullName>
    </submittedName>
</protein>
<dbReference type="Pfam" id="PF13930">
    <property type="entry name" value="Endonuclea_NS_2"/>
    <property type="match status" value="1"/>
</dbReference>
<keyword evidence="4" id="KW-1185">Reference proteome</keyword>
<dbReference type="GO" id="GO:0004519">
    <property type="term" value="F:endonuclease activity"/>
    <property type="evidence" value="ECO:0007669"/>
    <property type="project" value="UniProtKB-KW"/>
</dbReference>
<keyword evidence="3" id="KW-0255">Endonuclease</keyword>
<accession>A0ABT7CTZ3</accession>
<dbReference type="EMBL" id="JASJOT010000030">
    <property type="protein sequence ID" value="MDJ1497238.1"/>
    <property type="molecule type" value="Genomic_DNA"/>
</dbReference>
<keyword evidence="3" id="KW-0540">Nuclease</keyword>
<dbReference type="InterPro" id="IPR044927">
    <property type="entry name" value="Endonuclea_NS_2"/>
</dbReference>
<proteinExistence type="predicted"/>
<gene>
    <name evidence="3" type="ORF">QNI19_30145</name>
</gene>
<feature type="region of interest" description="Disordered" evidence="1">
    <location>
        <begin position="1"/>
        <end position="27"/>
    </location>
</feature>
<keyword evidence="3" id="KW-0378">Hydrolase</keyword>
<dbReference type="RefSeq" id="WP_314002663.1">
    <property type="nucleotide sequence ID" value="NZ_JASJOT010000030.1"/>
</dbReference>
<feature type="domain" description="Type VII secretion system protein EssD-like" evidence="2">
    <location>
        <begin position="18"/>
        <end position="101"/>
    </location>
</feature>
<comment type="caution">
    <text evidence="3">The sequence shown here is derived from an EMBL/GenBank/DDBJ whole genome shotgun (WGS) entry which is preliminary data.</text>
</comment>
<evidence type="ECO:0000313" key="4">
    <source>
        <dbReference type="Proteomes" id="UP001228581"/>
    </source>
</evidence>
<organism evidence="3 4">
    <name type="scientific">Xanthocytophaga flava</name>
    <dbReference type="NCBI Taxonomy" id="3048013"/>
    <lineage>
        <taxon>Bacteria</taxon>
        <taxon>Pseudomonadati</taxon>
        <taxon>Bacteroidota</taxon>
        <taxon>Cytophagia</taxon>
        <taxon>Cytophagales</taxon>
        <taxon>Rhodocytophagaceae</taxon>
        <taxon>Xanthocytophaga</taxon>
    </lineage>
</organism>
<dbReference type="Proteomes" id="UP001228581">
    <property type="component" value="Unassembled WGS sequence"/>
</dbReference>
<sequence>MVSYKGNKLLVRGGGGPDKDNGDHMIGARFNGPVELINYHAQDGPTNRNGAWKRMEDEWDQVLTGRPNNNPPIPPRTVQVRIMPQFTGTSKRPYEFIVEYMYNGIAPPQSPRTIDNP</sequence>
<evidence type="ECO:0000259" key="2">
    <source>
        <dbReference type="Pfam" id="PF13930"/>
    </source>
</evidence>
<reference evidence="3 4" key="1">
    <citation type="submission" date="2023-05" db="EMBL/GenBank/DDBJ databases">
        <authorList>
            <person name="Zhang X."/>
        </authorList>
    </citation>
    <scope>NUCLEOTIDE SEQUENCE [LARGE SCALE GENOMIC DNA]</scope>
    <source>
        <strain evidence="3 4">DM2B3-1</strain>
    </source>
</reference>
<evidence type="ECO:0000256" key="1">
    <source>
        <dbReference type="SAM" id="MobiDB-lite"/>
    </source>
</evidence>